<dbReference type="EMBL" id="JACCBU010000001">
    <property type="protein sequence ID" value="NYE74466.1"/>
    <property type="molecule type" value="Genomic_DNA"/>
</dbReference>
<dbReference type="InterPro" id="IPR000683">
    <property type="entry name" value="Gfo/Idh/MocA-like_OxRdtase_N"/>
</dbReference>
<dbReference type="InterPro" id="IPR050463">
    <property type="entry name" value="Gfo/Idh/MocA_oxidrdct_glycsds"/>
</dbReference>
<dbReference type="RefSeq" id="WP_179756788.1">
    <property type="nucleotide sequence ID" value="NZ_JACCBU010000001.1"/>
</dbReference>
<dbReference type="InterPro" id="IPR036291">
    <property type="entry name" value="NAD(P)-bd_dom_sf"/>
</dbReference>
<dbReference type="Gene3D" id="3.40.50.720">
    <property type="entry name" value="NAD(P)-binding Rossmann-like Domain"/>
    <property type="match status" value="1"/>
</dbReference>
<dbReference type="PANTHER" id="PTHR43818:SF9">
    <property type="entry name" value="HYPOTHETICAL OXIDOREDUCTASE"/>
    <property type="match status" value="1"/>
</dbReference>
<proteinExistence type="predicted"/>
<protein>
    <submittedName>
        <fullName evidence="2">Putative dehydrogenase</fullName>
    </submittedName>
</protein>
<dbReference type="AlphaFoldDB" id="A0A7Y9ID99"/>
<dbReference type="PANTHER" id="PTHR43818">
    <property type="entry name" value="BCDNA.GH03377"/>
    <property type="match status" value="1"/>
</dbReference>
<dbReference type="SUPFAM" id="SSF51735">
    <property type="entry name" value="NAD(P)-binding Rossmann-fold domains"/>
    <property type="match status" value="1"/>
</dbReference>
<name>A0A7Y9ID99_9ACTN</name>
<dbReference type="Pfam" id="PF01408">
    <property type="entry name" value="GFO_IDH_MocA"/>
    <property type="match status" value="1"/>
</dbReference>
<organism evidence="2 3">
    <name type="scientific">Microlunatus parietis</name>
    <dbReference type="NCBI Taxonomy" id="682979"/>
    <lineage>
        <taxon>Bacteria</taxon>
        <taxon>Bacillati</taxon>
        <taxon>Actinomycetota</taxon>
        <taxon>Actinomycetes</taxon>
        <taxon>Propionibacteriales</taxon>
        <taxon>Propionibacteriaceae</taxon>
        <taxon>Microlunatus</taxon>
    </lineage>
</organism>
<feature type="domain" description="Gfo/Idh/MocA-like oxidoreductase N-terminal" evidence="1">
    <location>
        <begin position="3"/>
        <end position="116"/>
    </location>
</feature>
<evidence type="ECO:0000259" key="1">
    <source>
        <dbReference type="Pfam" id="PF01408"/>
    </source>
</evidence>
<comment type="caution">
    <text evidence="2">The sequence shown here is derived from an EMBL/GenBank/DDBJ whole genome shotgun (WGS) entry which is preliminary data.</text>
</comment>
<sequence length="282" mass="30224">MKRIGFIGTENSHTDHFIRLLNAEERHPGYRAVALVGGASERNNALAEAGDISIIVDNPEDLIGQVDAAVICTRDGARHREQAEPLLKAGLPVLMDKPFATTTADAEAVIAAAQASETPLDSSSALRFVPEIAEFAAAAPQLKELRRLTVSGPADPDSEYSGLFFYGIHHVEAALEILGNPVIGVDQAVDVTRRGDTVTARTLIGDVEVEFVFVVPGADYRIPFHAQLIGTGAIVAKELTLGKDYNAPLLAKFVDVWESRTPIDVERLLSPVNLLATISNAL</sequence>
<dbReference type="GO" id="GO:0000166">
    <property type="term" value="F:nucleotide binding"/>
    <property type="evidence" value="ECO:0007669"/>
    <property type="project" value="InterPro"/>
</dbReference>
<keyword evidence="3" id="KW-1185">Reference proteome</keyword>
<accession>A0A7Y9ID99</accession>
<gene>
    <name evidence="2" type="ORF">BKA15_005795</name>
</gene>
<evidence type="ECO:0000313" key="2">
    <source>
        <dbReference type="EMBL" id="NYE74466.1"/>
    </source>
</evidence>
<evidence type="ECO:0000313" key="3">
    <source>
        <dbReference type="Proteomes" id="UP000569914"/>
    </source>
</evidence>
<reference evidence="2 3" key="1">
    <citation type="submission" date="2020-07" db="EMBL/GenBank/DDBJ databases">
        <title>Sequencing the genomes of 1000 actinobacteria strains.</title>
        <authorList>
            <person name="Klenk H.-P."/>
        </authorList>
    </citation>
    <scope>NUCLEOTIDE SEQUENCE [LARGE SCALE GENOMIC DNA]</scope>
    <source>
        <strain evidence="2 3">DSM 22083</strain>
    </source>
</reference>
<dbReference type="Proteomes" id="UP000569914">
    <property type="component" value="Unassembled WGS sequence"/>
</dbReference>